<gene>
    <name evidence="2" type="ORF">DNTS_031868</name>
</gene>
<proteinExistence type="predicted"/>
<keyword evidence="3" id="KW-1185">Reference proteome</keyword>
<evidence type="ECO:0000256" key="1">
    <source>
        <dbReference type="SAM" id="MobiDB-lite"/>
    </source>
</evidence>
<dbReference type="EMBL" id="SRMA01024116">
    <property type="protein sequence ID" value="TRZ01346.1"/>
    <property type="molecule type" value="Genomic_DNA"/>
</dbReference>
<accession>A0A553RGN2</accession>
<comment type="caution">
    <text evidence="2">The sequence shown here is derived from an EMBL/GenBank/DDBJ whole genome shotgun (WGS) entry which is preliminary data.</text>
</comment>
<sequence>MMMAVSATEESVVPESPKFQSGVCPSGEEFSRGRSPAVTGGTPSFQPEKKKKTSRCRWIESSLIVTQLSTPSLKCQKTLGCTPPKD</sequence>
<evidence type="ECO:0000313" key="3">
    <source>
        <dbReference type="Proteomes" id="UP000316079"/>
    </source>
</evidence>
<protein>
    <submittedName>
        <fullName evidence="2">Uncharacterized protein</fullName>
    </submittedName>
</protein>
<organism evidence="2 3">
    <name type="scientific">Danionella cerebrum</name>
    <dbReference type="NCBI Taxonomy" id="2873325"/>
    <lineage>
        <taxon>Eukaryota</taxon>
        <taxon>Metazoa</taxon>
        <taxon>Chordata</taxon>
        <taxon>Craniata</taxon>
        <taxon>Vertebrata</taxon>
        <taxon>Euteleostomi</taxon>
        <taxon>Actinopterygii</taxon>
        <taxon>Neopterygii</taxon>
        <taxon>Teleostei</taxon>
        <taxon>Ostariophysi</taxon>
        <taxon>Cypriniformes</taxon>
        <taxon>Danionidae</taxon>
        <taxon>Danioninae</taxon>
        <taxon>Danionella</taxon>
    </lineage>
</organism>
<dbReference type="Proteomes" id="UP000316079">
    <property type="component" value="Unassembled WGS sequence"/>
</dbReference>
<dbReference type="AlphaFoldDB" id="A0A553RGN2"/>
<reference evidence="2 3" key="1">
    <citation type="journal article" date="2019" name="Sci. Data">
        <title>Hybrid genome assembly and annotation of Danionella translucida.</title>
        <authorList>
            <person name="Kadobianskyi M."/>
            <person name="Schulze L."/>
            <person name="Schuelke M."/>
            <person name="Judkewitz B."/>
        </authorList>
    </citation>
    <scope>NUCLEOTIDE SEQUENCE [LARGE SCALE GENOMIC DNA]</scope>
    <source>
        <strain evidence="2 3">Bolton</strain>
    </source>
</reference>
<name>A0A553RGN2_9TELE</name>
<evidence type="ECO:0000313" key="2">
    <source>
        <dbReference type="EMBL" id="TRZ01346.1"/>
    </source>
</evidence>
<feature type="region of interest" description="Disordered" evidence="1">
    <location>
        <begin position="1"/>
        <end position="53"/>
    </location>
</feature>